<sequence length="138" mass="16332">MKKKVEDVKKLFDNITNAVVSEAMLPENLQDDIKKICQIKITKNSCSELRKTAMFEFKCEMDGCFEELKQNMNLEEVDNKLEEKRLKKSAWRMNLDPEHNTFAQRYKGYDRFIKECREEIAGLREDVQTLREELTGTD</sequence>
<dbReference type="EMBL" id="CAJFCW020000006">
    <property type="protein sequence ID" value="CAG9126622.1"/>
    <property type="molecule type" value="Genomic_DNA"/>
</dbReference>
<feature type="coiled-coil region" evidence="1">
    <location>
        <begin position="65"/>
        <end position="133"/>
    </location>
</feature>
<evidence type="ECO:0000313" key="2">
    <source>
        <dbReference type="EMBL" id="CAD5229416.1"/>
    </source>
</evidence>
<evidence type="ECO:0000313" key="3">
    <source>
        <dbReference type="Proteomes" id="UP000614601"/>
    </source>
</evidence>
<accession>A0A811LNT5</accession>
<protein>
    <submittedName>
        <fullName evidence="2">Uncharacterized protein</fullName>
    </submittedName>
</protein>
<dbReference type="Proteomes" id="UP000783686">
    <property type="component" value="Unassembled WGS sequence"/>
</dbReference>
<dbReference type="AlphaFoldDB" id="A0A811LNT5"/>
<dbReference type="EMBL" id="CAJFDH010000006">
    <property type="protein sequence ID" value="CAD5229416.1"/>
    <property type="molecule type" value="Genomic_DNA"/>
</dbReference>
<proteinExistence type="predicted"/>
<organism evidence="2 3">
    <name type="scientific">Bursaphelenchus okinawaensis</name>
    <dbReference type="NCBI Taxonomy" id="465554"/>
    <lineage>
        <taxon>Eukaryota</taxon>
        <taxon>Metazoa</taxon>
        <taxon>Ecdysozoa</taxon>
        <taxon>Nematoda</taxon>
        <taxon>Chromadorea</taxon>
        <taxon>Rhabditida</taxon>
        <taxon>Tylenchina</taxon>
        <taxon>Tylenchomorpha</taxon>
        <taxon>Aphelenchoidea</taxon>
        <taxon>Aphelenchoididae</taxon>
        <taxon>Bursaphelenchus</taxon>
    </lineage>
</organism>
<dbReference type="Proteomes" id="UP000614601">
    <property type="component" value="Unassembled WGS sequence"/>
</dbReference>
<keyword evidence="3" id="KW-1185">Reference proteome</keyword>
<reference evidence="2" key="1">
    <citation type="submission" date="2020-09" db="EMBL/GenBank/DDBJ databases">
        <authorList>
            <person name="Kikuchi T."/>
        </authorList>
    </citation>
    <scope>NUCLEOTIDE SEQUENCE</scope>
    <source>
        <strain evidence="2">SH1</strain>
    </source>
</reference>
<name>A0A811LNT5_9BILA</name>
<comment type="caution">
    <text evidence="2">The sequence shown here is derived from an EMBL/GenBank/DDBJ whole genome shotgun (WGS) entry which is preliminary data.</text>
</comment>
<evidence type="ECO:0000256" key="1">
    <source>
        <dbReference type="SAM" id="Coils"/>
    </source>
</evidence>
<keyword evidence="1" id="KW-0175">Coiled coil</keyword>
<gene>
    <name evidence="2" type="ORF">BOKJ2_LOCUS13475</name>
</gene>